<evidence type="ECO:0000313" key="2">
    <source>
        <dbReference type="EMBL" id="AMV67691.1"/>
    </source>
</evidence>
<keyword evidence="3" id="KW-1185">Reference proteome</keyword>
<accession>A0A0R2HKK4</accession>
<evidence type="ECO:0000313" key="4">
    <source>
        <dbReference type="Proteomes" id="UP000076405"/>
    </source>
</evidence>
<dbReference type="Pfam" id="PF06335">
    <property type="entry name" value="DUF1054"/>
    <property type="match status" value="1"/>
</dbReference>
<dbReference type="InterPro" id="IPR053707">
    <property type="entry name" value="UPF0637_domain_sf"/>
</dbReference>
<dbReference type="KEGG" id="pdm:ADU72_1766"/>
<dbReference type="SUPFAM" id="SSF142913">
    <property type="entry name" value="YktB/PF0168-like"/>
    <property type="match status" value="1"/>
</dbReference>
<sequence>MFSDRLFSVFKEPDVEGRLALIRKQVDPFFEEVSQQILPILNTNDHQYQAFIAKHARRHVNPPMNTWVAFGEHKRGYKMIPHYEVGIWDDRLFIWLDLETNIQERETVIKKLKQKQTNFLDLGAPFVLSNNHMIKGEVSLTPTNYENQLSNYEKHKQAEFLIGRCGLDDELQLKDEQEVMRLIERTIQQLAEIWDK</sequence>
<name>A0A0R2HKK4_9LACO</name>
<dbReference type="InterPro" id="IPR009403">
    <property type="entry name" value="UPF0637"/>
</dbReference>
<dbReference type="GeneID" id="57276008"/>
<proteinExistence type="predicted"/>
<dbReference type="RefSeq" id="WP_052694494.1">
    <property type="nucleotide sequence ID" value="NZ_BAAAXI010000182.1"/>
</dbReference>
<dbReference type="AlphaFoldDB" id="A0A0R2HKK4"/>
<dbReference type="OrthoDB" id="9812818at2"/>
<evidence type="ECO:0000313" key="3">
    <source>
        <dbReference type="Proteomes" id="UP000076244"/>
    </source>
</evidence>
<evidence type="ECO:0000313" key="1">
    <source>
        <dbReference type="EMBL" id="AMV62444.1"/>
    </source>
</evidence>
<dbReference type="Proteomes" id="UP000076244">
    <property type="component" value="Chromosome"/>
</dbReference>
<dbReference type="EMBL" id="CP012288">
    <property type="protein sequence ID" value="AMV67691.1"/>
    <property type="molecule type" value="Genomic_DNA"/>
</dbReference>
<dbReference type="Gene3D" id="3.30.930.20">
    <property type="entry name" value="Protein of unknown function DUF1054"/>
    <property type="match status" value="1"/>
</dbReference>
<dbReference type="EMBL" id="CP012275">
    <property type="protein sequence ID" value="AMV62444.1"/>
    <property type="molecule type" value="Genomic_DNA"/>
</dbReference>
<gene>
    <name evidence="1" type="ORF">ADU70_0950</name>
    <name evidence="2" type="ORF">ADU72_1766</name>
</gene>
<dbReference type="Proteomes" id="UP000076405">
    <property type="component" value="Chromosome"/>
</dbReference>
<protein>
    <submittedName>
        <fullName evidence="1">Uncharacterized protein</fullName>
    </submittedName>
</protein>
<reference evidence="3 4" key="1">
    <citation type="journal article" date="2016" name="PLoS ONE">
        <title>The Identification of Novel Diagnostic Marker Genes for the Detection of Beer Spoiling Pediococcus damnosus Strains Using the BlAst Diagnostic Gene findEr.</title>
        <authorList>
            <person name="Behr J."/>
            <person name="Geissler A.J."/>
            <person name="Schmid J."/>
            <person name="Zehe A."/>
            <person name="Vogel R.F."/>
        </authorList>
    </citation>
    <scope>NUCLEOTIDE SEQUENCE [LARGE SCALE GENOMIC DNA]</scope>
    <source>
        <strain evidence="1 4">TMW 2.1533</strain>
        <strain evidence="2 3">TMW 2.1535</strain>
    </source>
</reference>
<organism evidence="1 4">
    <name type="scientific">Pediococcus damnosus</name>
    <dbReference type="NCBI Taxonomy" id="51663"/>
    <lineage>
        <taxon>Bacteria</taxon>
        <taxon>Bacillati</taxon>
        <taxon>Bacillota</taxon>
        <taxon>Bacilli</taxon>
        <taxon>Lactobacillales</taxon>
        <taxon>Lactobacillaceae</taxon>
        <taxon>Pediococcus</taxon>
    </lineage>
</organism>